<evidence type="ECO:0000256" key="2">
    <source>
        <dbReference type="ARBA" id="ARBA00022692"/>
    </source>
</evidence>
<evidence type="ECO:0000259" key="6">
    <source>
        <dbReference type="PROSITE" id="PS50850"/>
    </source>
</evidence>
<protein>
    <recommendedName>
        <fullName evidence="6">Major facilitator superfamily (MFS) profile domain-containing protein</fullName>
    </recommendedName>
</protein>
<feature type="transmembrane region" description="Helical" evidence="5">
    <location>
        <begin position="607"/>
        <end position="628"/>
    </location>
</feature>
<feature type="transmembrane region" description="Helical" evidence="5">
    <location>
        <begin position="276"/>
        <end position="298"/>
    </location>
</feature>
<dbReference type="Gene3D" id="1.20.1250.20">
    <property type="entry name" value="MFS general substrate transporter like domains"/>
    <property type="match status" value="1"/>
</dbReference>
<comment type="caution">
    <text evidence="7">The sequence shown here is derived from an EMBL/GenBank/DDBJ whole genome shotgun (WGS) entry which is preliminary data.</text>
</comment>
<feature type="transmembrane region" description="Helical" evidence="5">
    <location>
        <begin position="572"/>
        <end position="595"/>
    </location>
</feature>
<feature type="transmembrane region" description="Helical" evidence="5">
    <location>
        <begin position="461"/>
        <end position="482"/>
    </location>
</feature>
<feature type="transmembrane region" description="Helical" evidence="5">
    <location>
        <begin position="310"/>
        <end position="333"/>
    </location>
</feature>
<keyword evidence="4 5" id="KW-0472">Membrane</keyword>
<dbReference type="OMA" id="GNATEGC"/>
<accession>A0A8T2TRI1</accession>
<reference evidence="7" key="1">
    <citation type="submission" date="2021-08" db="EMBL/GenBank/DDBJ databases">
        <title>WGS assembly of Ceratopteris richardii.</title>
        <authorList>
            <person name="Marchant D.B."/>
            <person name="Chen G."/>
            <person name="Jenkins J."/>
            <person name="Shu S."/>
            <person name="Leebens-Mack J."/>
            <person name="Grimwood J."/>
            <person name="Schmutz J."/>
            <person name="Soltis P."/>
            <person name="Soltis D."/>
            <person name="Chen Z.-H."/>
        </authorList>
    </citation>
    <scope>NUCLEOTIDE SEQUENCE</scope>
    <source>
        <strain evidence="7">Whitten #5841</strain>
        <tissue evidence="7">Leaf</tissue>
    </source>
</reference>
<dbReference type="EMBL" id="CM035417">
    <property type="protein sequence ID" value="KAH7424014.1"/>
    <property type="molecule type" value="Genomic_DNA"/>
</dbReference>
<feature type="transmembrane region" description="Helical" evidence="5">
    <location>
        <begin position="634"/>
        <end position="653"/>
    </location>
</feature>
<evidence type="ECO:0000256" key="4">
    <source>
        <dbReference type="ARBA" id="ARBA00023136"/>
    </source>
</evidence>
<dbReference type="GO" id="GO:0022857">
    <property type="term" value="F:transmembrane transporter activity"/>
    <property type="evidence" value="ECO:0007669"/>
    <property type="project" value="InterPro"/>
</dbReference>
<dbReference type="InterPro" id="IPR020846">
    <property type="entry name" value="MFS_dom"/>
</dbReference>
<comment type="subcellular location">
    <subcellularLocation>
        <location evidence="1">Membrane</location>
        <topology evidence="1">Multi-pass membrane protein</topology>
    </subcellularLocation>
</comment>
<sequence length="670" mass="72260">MEGAPSESSEEPSAQPRGLGSAIRPLFMESGRAHCDQVAGDATQHILLAGTSCEVPNGTGEDGVTAVNGSRNSGTGPMSGEGVQLTVDKVLDRYVGSFGRGQVQHFLLTSLAWVLEALHTLVPIFAEKSPSWKYSFTLTHGSVESFSRNFNSDHSNHTLPSWSHSTMTILHVLNRNNANSITDPPCSLSSSEWYWINRSESTVSQWGLVCEGSYLRGFAQSAYFIGGIFGAWMFGHLSDSKLGRRGALLVSSCTIAAFGMLTAASPNYVVYVALRALTGAASSGLGVVAYVLGIELIGPSCRGTVSLSSFYFYPVGTLLLAGVAFLCTATMSLHYSWRFLYLFTSLPSLVYCFLIVVFIHESPRWYLVHDYNQKAMQVLRSIGNQNGREIPRDIVLVTDERELDEAGDSENAPQTTGTLVDVFRRRDTRFRLIVVVIVWFACALGYYTFNLNVGNLGTNLTLSVVLNGLSEIPGYAVATFLSHRVGRRISLAVTLILGGIASLIGAVLSLHVDNFISAHFHALQIFGAADDNPSATLFLPSSSHMPSVNQAEKHISASVGQNRLESANAGSYIYLVCSMVGLFGMSGAYNILFLYGSELFPTVVRNAALAFANQGGTLGSIVAPFVVTSAHQNTAIPFLVIAFTSLLAGISALKLPETMNRPLHETFDHV</sequence>
<dbReference type="AlphaFoldDB" id="A0A8T2TRI1"/>
<feature type="transmembrane region" description="Helical" evidence="5">
    <location>
        <begin position="339"/>
        <end position="359"/>
    </location>
</feature>
<dbReference type="SUPFAM" id="SSF103473">
    <property type="entry name" value="MFS general substrate transporter"/>
    <property type="match status" value="1"/>
</dbReference>
<name>A0A8T2TRI1_CERRI</name>
<dbReference type="InterPro" id="IPR005828">
    <property type="entry name" value="MFS_sugar_transport-like"/>
</dbReference>
<feature type="transmembrane region" description="Helical" evidence="5">
    <location>
        <begin position="246"/>
        <end position="264"/>
    </location>
</feature>
<dbReference type="Proteomes" id="UP000825935">
    <property type="component" value="Chromosome 12"/>
</dbReference>
<dbReference type="InterPro" id="IPR036259">
    <property type="entry name" value="MFS_trans_sf"/>
</dbReference>
<evidence type="ECO:0000313" key="8">
    <source>
        <dbReference type="Proteomes" id="UP000825935"/>
    </source>
</evidence>
<feature type="transmembrane region" description="Helical" evidence="5">
    <location>
        <begin position="489"/>
        <end position="510"/>
    </location>
</feature>
<evidence type="ECO:0000313" key="7">
    <source>
        <dbReference type="EMBL" id="KAH7424014.1"/>
    </source>
</evidence>
<proteinExistence type="predicted"/>
<keyword evidence="8" id="KW-1185">Reference proteome</keyword>
<evidence type="ECO:0000256" key="5">
    <source>
        <dbReference type="SAM" id="Phobius"/>
    </source>
</evidence>
<evidence type="ECO:0000256" key="3">
    <source>
        <dbReference type="ARBA" id="ARBA00022989"/>
    </source>
</evidence>
<gene>
    <name evidence="7" type="ORF">KP509_12G085500</name>
</gene>
<evidence type="ECO:0000256" key="1">
    <source>
        <dbReference type="ARBA" id="ARBA00004141"/>
    </source>
</evidence>
<feature type="transmembrane region" description="Helical" evidence="5">
    <location>
        <begin position="430"/>
        <end position="449"/>
    </location>
</feature>
<feature type="domain" description="Major facilitator superfamily (MFS) profile" evidence="6">
    <location>
        <begin position="105"/>
        <end position="660"/>
    </location>
</feature>
<dbReference type="GO" id="GO:0016020">
    <property type="term" value="C:membrane"/>
    <property type="evidence" value="ECO:0007669"/>
    <property type="project" value="UniProtKB-SubCell"/>
</dbReference>
<dbReference type="Pfam" id="PF00083">
    <property type="entry name" value="Sugar_tr"/>
    <property type="match status" value="2"/>
</dbReference>
<keyword evidence="2 5" id="KW-0812">Transmembrane</keyword>
<dbReference type="PANTHER" id="PTHR24064">
    <property type="entry name" value="SOLUTE CARRIER FAMILY 22 MEMBER"/>
    <property type="match status" value="1"/>
</dbReference>
<feature type="transmembrane region" description="Helical" evidence="5">
    <location>
        <begin position="214"/>
        <end position="234"/>
    </location>
</feature>
<dbReference type="OrthoDB" id="3936150at2759"/>
<organism evidence="7 8">
    <name type="scientific">Ceratopteris richardii</name>
    <name type="common">Triangle waterfern</name>
    <dbReference type="NCBI Taxonomy" id="49495"/>
    <lineage>
        <taxon>Eukaryota</taxon>
        <taxon>Viridiplantae</taxon>
        <taxon>Streptophyta</taxon>
        <taxon>Embryophyta</taxon>
        <taxon>Tracheophyta</taxon>
        <taxon>Polypodiopsida</taxon>
        <taxon>Polypodiidae</taxon>
        <taxon>Polypodiales</taxon>
        <taxon>Pteridineae</taxon>
        <taxon>Pteridaceae</taxon>
        <taxon>Parkerioideae</taxon>
        <taxon>Ceratopteris</taxon>
    </lineage>
</organism>
<dbReference type="PROSITE" id="PS50850">
    <property type="entry name" value="MFS"/>
    <property type="match status" value="1"/>
</dbReference>
<keyword evidence="3 5" id="KW-1133">Transmembrane helix</keyword>